<evidence type="ECO:0000313" key="2">
    <source>
        <dbReference type="Proteomes" id="UP001153069"/>
    </source>
</evidence>
<keyword evidence="2" id="KW-1185">Reference proteome</keyword>
<proteinExistence type="predicted"/>
<comment type="caution">
    <text evidence="1">The sequence shown here is derived from an EMBL/GenBank/DDBJ whole genome shotgun (WGS) entry which is preliminary data.</text>
</comment>
<accession>A0A9N8E5T0</accession>
<dbReference type="SUPFAM" id="SSF52047">
    <property type="entry name" value="RNI-like"/>
    <property type="match status" value="1"/>
</dbReference>
<reference evidence="1" key="1">
    <citation type="submission" date="2020-06" db="EMBL/GenBank/DDBJ databases">
        <authorList>
            <consortium name="Plant Systems Biology data submission"/>
        </authorList>
    </citation>
    <scope>NUCLEOTIDE SEQUENCE</scope>
    <source>
        <strain evidence="1">D6</strain>
    </source>
</reference>
<evidence type="ECO:0008006" key="3">
    <source>
        <dbReference type="Google" id="ProtNLM"/>
    </source>
</evidence>
<dbReference type="InterPro" id="IPR032675">
    <property type="entry name" value="LRR_dom_sf"/>
</dbReference>
<evidence type="ECO:0000313" key="1">
    <source>
        <dbReference type="EMBL" id="CAB9512284.1"/>
    </source>
</evidence>
<dbReference type="Gene3D" id="3.80.10.10">
    <property type="entry name" value="Ribonuclease Inhibitor"/>
    <property type="match status" value="1"/>
</dbReference>
<dbReference type="AlphaFoldDB" id="A0A9N8E5T0"/>
<gene>
    <name evidence="1" type="ORF">SEMRO_527_G160690.1</name>
</gene>
<protein>
    <recommendedName>
        <fullName evidence="3">RNI-like protein</fullName>
    </recommendedName>
</protein>
<organism evidence="1 2">
    <name type="scientific">Seminavis robusta</name>
    <dbReference type="NCBI Taxonomy" id="568900"/>
    <lineage>
        <taxon>Eukaryota</taxon>
        <taxon>Sar</taxon>
        <taxon>Stramenopiles</taxon>
        <taxon>Ochrophyta</taxon>
        <taxon>Bacillariophyta</taxon>
        <taxon>Bacillariophyceae</taxon>
        <taxon>Bacillariophycidae</taxon>
        <taxon>Naviculales</taxon>
        <taxon>Naviculaceae</taxon>
        <taxon>Seminavis</taxon>
    </lineage>
</organism>
<name>A0A9N8E5T0_9STRA</name>
<sequence length="446" mass="49621">MTTSPAAKLGLLRDNDPNMTDLDVWLNGDENFMGDLTAALHGNNTVNNATFLCTCPSTIEEGTRLGDEKSKNRLMALLKSLGSIPTIRKFCITGPTSPHYSFPIQGLAQLLQHARKCTRFSVGRMITNGTEEEWTQFAGSLQSHDSLEELYFNGSILFGGASSVPLGQERLLEAVGSMKALKIVTLNGLSSHVGNPSSTPKNVSVESMSSLCQSASLTKLLIYDFTLTDDHLGGIAQAIQANNQCQLKEIRLSSCHVGSQGILALGKLLSIGTLQLLHVWIKELESDDRGATKASCLFLADSLQTSQLRDFRLMTSAHYQSRLLTPTQVDQQHPICHPHMQAAFCHAIGWNYHLETFSMLCGFSHHAEIAFYLKLNKLGRRRLFCSREDPTSIQTKRQQRHRSKRARSDVMYNRRIDWVEVLIDSLHDLSCLYYFLSMNPSLCHSS</sequence>
<dbReference type="EMBL" id="CAICTM010000526">
    <property type="protein sequence ID" value="CAB9512284.1"/>
    <property type="molecule type" value="Genomic_DNA"/>
</dbReference>
<dbReference type="Proteomes" id="UP001153069">
    <property type="component" value="Unassembled WGS sequence"/>
</dbReference>